<feature type="region of interest" description="Disordered" evidence="1">
    <location>
        <begin position="286"/>
        <end position="340"/>
    </location>
</feature>
<evidence type="ECO:0000313" key="3">
    <source>
        <dbReference type="Proteomes" id="UP001154282"/>
    </source>
</evidence>
<dbReference type="SUPFAM" id="SSF50249">
    <property type="entry name" value="Nucleic acid-binding proteins"/>
    <property type="match status" value="1"/>
</dbReference>
<dbReference type="Proteomes" id="UP001154282">
    <property type="component" value="Unassembled WGS sequence"/>
</dbReference>
<feature type="compositionally biased region" description="Polar residues" evidence="1">
    <location>
        <begin position="455"/>
        <end position="464"/>
    </location>
</feature>
<protein>
    <submittedName>
        <fullName evidence="2">Uncharacterized protein</fullName>
    </submittedName>
</protein>
<comment type="caution">
    <text evidence="2">The sequence shown here is derived from an EMBL/GenBank/DDBJ whole genome shotgun (WGS) entry which is preliminary data.</text>
</comment>
<feature type="compositionally biased region" description="Low complexity" evidence="1">
    <location>
        <begin position="322"/>
        <end position="338"/>
    </location>
</feature>
<evidence type="ECO:0000313" key="2">
    <source>
        <dbReference type="EMBL" id="CAI0434644.1"/>
    </source>
</evidence>
<organism evidence="2 3">
    <name type="scientific">Linum tenue</name>
    <dbReference type="NCBI Taxonomy" id="586396"/>
    <lineage>
        <taxon>Eukaryota</taxon>
        <taxon>Viridiplantae</taxon>
        <taxon>Streptophyta</taxon>
        <taxon>Embryophyta</taxon>
        <taxon>Tracheophyta</taxon>
        <taxon>Spermatophyta</taxon>
        <taxon>Magnoliopsida</taxon>
        <taxon>eudicotyledons</taxon>
        <taxon>Gunneridae</taxon>
        <taxon>Pentapetalae</taxon>
        <taxon>rosids</taxon>
        <taxon>fabids</taxon>
        <taxon>Malpighiales</taxon>
        <taxon>Linaceae</taxon>
        <taxon>Linum</taxon>
    </lineage>
</organism>
<gene>
    <name evidence="2" type="ORF">LITE_LOCUS24342</name>
</gene>
<dbReference type="EMBL" id="CAMGYJ010000006">
    <property type="protein sequence ID" value="CAI0434644.1"/>
    <property type="molecule type" value="Genomic_DNA"/>
</dbReference>
<proteinExistence type="predicted"/>
<dbReference type="Gene3D" id="2.40.50.140">
    <property type="entry name" value="Nucleic acid-binding proteins"/>
    <property type="match status" value="1"/>
</dbReference>
<name>A0AAV0LLJ4_9ROSI</name>
<feature type="region of interest" description="Disordered" evidence="1">
    <location>
        <begin position="444"/>
        <end position="480"/>
    </location>
</feature>
<accession>A0AAV0LLJ4</accession>
<dbReference type="AlphaFoldDB" id="A0AAV0LLJ4"/>
<keyword evidence="3" id="KW-1185">Reference proteome</keyword>
<dbReference type="InterPro" id="IPR012340">
    <property type="entry name" value="NA-bd_OB-fold"/>
</dbReference>
<sequence>MWFAKNPDGSRVFNHRCLWVDQTGMLIQSLADVSLGTAFEGLAIQFATPEAALADAERRTRTILELHNLYPSGASVDEKHRCGGIIRSVESRSPWYKIQLFLRDSTGEAPFIIFGPTGNNLVFTSAHLLAQKYPHRTGQLPPEMSNFIGQFVRFEVKLPMMSSNGLSTGEFRVFRVLPQDNKGLLPAVVALVQIITGGTQGRLALQGMPEQCGVLMLTGPTESLPVSSSVSYSGQYQSPLVVREGAGAMPLGPQSLPQPISSRTLLSLAMLGSVVDFMSSCEQPSLRSSDEVGKEFGTPQSKVSKTSSSSGAIREEFGTPQSKISKTSSTSTPSSSPSANLLVSPLAKDDVWSSGELFAGTWKLVFEELIDSSVIMTPRKKPTTNKVLKRKWNDDSLSSGITDVTPSAFPPVLRDNTRMNKKSRQLPFMLSAEDTELSGYIGRTAAPQDPYTTHMEGQTSRQNPPSLPLERQPGPVNKKQNWILAL</sequence>
<reference evidence="2" key="1">
    <citation type="submission" date="2022-08" db="EMBL/GenBank/DDBJ databases">
        <authorList>
            <person name="Gutierrez-Valencia J."/>
        </authorList>
    </citation>
    <scope>NUCLEOTIDE SEQUENCE</scope>
</reference>
<feature type="compositionally biased region" description="Low complexity" evidence="1">
    <location>
        <begin position="301"/>
        <end position="310"/>
    </location>
</feature>
<evidence type="ECO:0000256" key="1">
    <source>
        <dbReference type="SAM" id="MobiDB-lite"/>
    </source>
</evidence>